<proteinExistence type="predicted"/>
<dbReference type="RefSeq" id="WP_262856705.1">
    <property type="nucleotide sequence ID" value="NZ_JAOPKZ010000018.1"/>
</dbReference>
<evidence type="ECO:0000313" key="1">
    <source>
        <dbReference type="EMBL" id="MCU5746998.1"/>
    </source>
</evidence>
<gene>
    <name evidence="1" type="ORF">N9R04_09945</name>
</gene>
<accession>A0ABT2QSN8</accession>
<dbReference type="EMBL" id="JAOPKZ010000018">
    <property type="protein sequence ID" value="MCU5746998.1"/>
    <property type="molecule type" value="Genomic_DNA"/>
</dbReference>
<dbReference type="Proteomes" id="UP001209553">
    <property type="component" value="Unassembled WGS sequence"/>
</dbReference>
<sequence>MKKELNELGTDINIKDIENYMNRYNETMKGENGEKAKKDLVAFNKEVEKQQQQNSTSNRDACDALTVAGFGHTAATTGAMAALGVSGPVGWGVGTGMAALYAGGSIACNHA</sequence>
<organism evidence="1 2">
    <name type="scientific">Staphylococcus marylandisciuri</name>
    <dbReference type="NCBI Taxonomy" id="2981529"/>
    <lineage>
        <taxon>Bacteria</taxon>
        <taxon>Bacillati</taxon>
        <taxon>Bacillota</taxon>
        <taxon>Bacilli</taxon>
        <taxon>Bacillales</taxon>
        <taxon>Staphylococcaceae</taxon>
        <taxon>Staphylococcus</taxon>
    </lineage>
</organism>
<name>A0ABT2QSN8_9STAP</name>
<reference evidence="1 2" key="1">
    <citation type="journal article" date="2023" name="Int. J. Syst. Evol. Microbiol.">
        <title>Streptococcus sciuri sp. nov., Staphylococcus marylandisciuri sp. nov. and Staphylococcus americanisciuri sp. nov., isolated from faeces of eastern grey squirrel (Sciurus carolinensis).</title>
        <authorList>
            <person name="Volokhov D.V."/>
            <person name="Zagorodnyaya T.A."/>
            <person name="Furtak V.A."/>
            <person name="Nattanmai G."/>
            <person name="Randall L."/>
            <person name="Jose S."/>
            <person name="Gao Y."/>
            <person name="Eisenberg T."/>
            <person name="Delmonte P."/>
            <person name="Blom J."/>
            <person name="Mitchell K.K."/>
        </authorList>
    </citation>
    <scope>NUCLEOTIDE SEQUENCE [LARGE SCALE GENOMIC DNA]</scope>
    <source>
        <strain evidence="1 2">SQ8-PEA</strain>
    </source>
</reference>
<evidence type="ECO:0008006" key="3">
    <source>
        <dbReference type="Google" id="ProtNLM"/>
    </source>
</evidence>
<comment type="caution">
    <text evidence="1">The sequence shown here is derived from an EMBL/GenBank/DDBJ whole genome shotgun (WGS) entry which is preliminary data.</text>
</comment>
<evidence type="ECO:0000313" key="2">
    <source>
        <dbReference type="Proteomes" id="UP001209553"/>
    </source>
</evidence>
<keyword evidence="2" id="KW-1185">Reference proteome</keyword>
<protein>
    <recommendedName>
        <fullName evidence="3">Bacteriocin</fullName>
    </recommendedName>
</protein>